<sequence>MMDERKIIDARTGRPNCDRIQKRSQYFTNLVSAYGLGLIFDVSTKDARLPSRRSGGVPGPIPGAHWSGKVVRYPSSSQSLDSQADSDPEFPLATQEFRPNFFIEGEKVNDINAIHVPGFTPSITNALNAYRPCLSPSTLLVAHVSDPKVAVIFLPDAASSSCVLQKNVLVECLEALELDGVAQAYIAIRKSDDEPEGYHMTPLLKTLMFLGFELLPASANYLDLNCLKTGYHLLVTNLRD</sequence>
<dbReference type="Proteomes" id="UP000728185">
    <property type="component" value="Unassembled WGS sequence"/>
</dbReference>
<keyword evidence="2" id="KW-1185">Reference proteome</keyword>
<evidence type="ECO:0000313" key="1">
    <source>
        <dbReference type="EMBL" id="KAA0193739.1"/>
    </source>
</evidence>
<dbReference type="InterPro" id="IPR038581">
    <property type="entry name" value="ODC_AZ_sf"/>
</dbReference>
<comment type="caution">
    <text evidence="1">The sequence shown here is derived from an EMBL/GenBank/DDBJ whole genome shotgun (WGS) entry which is preliminary data.</text>
</comment>
<dbReference type="AlphaFoldDB" id="A0A8E0VKR2"/>
<dbReference type="OrthoDB" id="6252824at2759"/>
<gene>
    <name evidence="1" type="ORF">FBUS_09317</name>
</gene>
<name>A0A8E0VKR2_9TREM</name>
<organism evidence="1 2">
    <name type="scientific">Fasciolopsis buskii</name>
    <dbReference type="NCBI Taxonomy" id="27845"/>
    <lineage>
        <taxon>Eukaryota</taxon>
        <taxon>Metazoa</taxon>
        <taxon>Spiralia</taxon>
        <taxon>Lophotrochozoa</taxon>
        <taxon>Platyhelminthes</taxon>
        <taxon>Trematoda</taxon>
        <taxon>Digenea</taxon>
        <taxon>Plagiorchiida</taxon>
        <taxon>Echinostomata</taxon>
        <taxon>Echinostomatoidea</taxon>
        <taxon>Fasciolidae</taxon>
        <taxon>Fasciolopsis</taxon>
    </lineage>
</organism>
<dbReference type="EMBL" id="LUCM01004845">
    <property type="protein sequence ID" value="KAA0193739.1"/>
    <property type="molecule type" value="Genomic_DNA"/>
</dbReference>
<evidence type="ECO:0000313" key="2">
    <source>
        <dbReference type="Proteomes" id="UP000728185"/>
    </source>
</evidence>
<dbReference type="Gene3D" id="3.40.630.60">
    <property type="match status" value="1"/>
</dbReference>
<proteinExistence type="predicted"/>
<protein>
    <submittedName>
        <fullName evidence="1">Fibrillin 2</fullName>
    </submittedName>
</protein>
<accession>A0A8E0VKR2</accession>
<reference evidence="1" key="1">
    <citation type="submission" date="2019-05" db="EMBL/GenBank/DDBJ databases">
        <title>Annotation for the trematode Fasciolopsis buski.</title>
        <authorList>
            <person name="Choi Y.-J."/>
        </authorList>
    </citation>
    <scope>NUCLEOTIDE SEQUENCE</scope>
    <source>
        <strain evidence="1">HT</strain>
        <tissue evidence="1">Whole worm</tissue>
    </source>
</reference>